<protein>
    <submittedName>
        <fullName evidence="2">Uncharacterized protein</fullName>
    </submittedName>
</protein>
<keyword evidence="3" id="KW-1185">Reference proteome</keyword>
<feature type="compositionally biased region" description="Pro residues" evidence="1">
    <location>
        <begin position="59"/>
        <end position="73"/>
    </location>
</feature>
<evidence type="ECO:0000256" key="1">
    <source>
        <dbReference type="SAM" id="MobiDB-lite"/>
    </source>
</evidence>
<organism evidence="2 3">
    <name type="scientific">Portunus trituberculatus</name>
    <name type="common">Swimming crab</name>
    <name type="synonym">Neptunus trituberculatus</name>
    <dbReference type="NCBI Taxonomy" id="210409"/>
    <lineage>
        <taxon>Eukaryota</taxon>
        <taxon>Metazoa</taxon>
        <taxon>Ecdysozoa</taxon>
        <taxon>Arthropoda</taxon>
        <taxon>Crustacea</taxon>
        <taxon>Multicrustacea</taxon>
        <taxon>Malacostraca</taxon>
        <taxon>Eumalacostraca</taxon>
        <taxon>Eucarida</taxon>
        <taxon>Decapoda</taxon>
        <taxon>Pleocyemata</taxon>
        <taxon>Brachyura</taxon>
        <taxon>Eubrachyura</taxon>
        <taxon>Portunoidea</taxon>
        <taxon>Portunidae</taxon>
        <taxon>Portuninae</taxon>
        <taxon>Portunus</taxon>
    </lineage>
</organism>
<comment type="caution">
    <text evidence="2">The sequence shown here is derived from an EMBL/GenBank/DDBJ whole genome shotgun (WGS) entry which is preliminary data.</text>
</comment>
<gene>
    <name evidence="2" type="ORF">E2C01_071288</name>
</gene>
<name>A0A5B7I7U1_PORTR</name>
<evidence type="ECO:0000313" key="3">
    <source>
        <dbReference type="Proteomes" id="UP000324222"/>
    </source>
</evidence>
<proteinExistence type="predicted"/>
<evidence type="ECO:0000313" key="2">
    <source>
        <dbReference type="EMBL" id="MPC76854.1"/>
    </source>
</evidence>
<feature type="compositionally biased region" description="Low complexity" evidence="1">
    <location>
        <begin position="46"/>
        <end position="56"/>
    </location>
</feature>
<dbReference type="EMBL" id="VSRR010044386">
    <property type="protein sequence ID" value="MPC76854.1"/>
    <property type="molecule type" value="Genomic_DNA"/>
</dbReference>
<sequence>MNMATWQGTEGVNTTPALLPHHSLPPSLILTPNSHYHHHFNTLHTPPLHTSPSLDHLPLHPPQPPPTPSPRPTQPAVTTRTPLQKVSPLLRSHGSPFLQLPSLLLVEGEVRDRKGIRSQGEAGRFITEGVA</sequence>
<reference evidence="2 3" key="1">
    <citation type="submission" date="2019-05" db="EMBL/GenBank/DDBJ databases">
        <title>Another draft genome of Portunus trituberculatus and its Hox gene families provides insights of decapod evolution.</title>
        <authorList>
            <person name="Jeong J.-H."/>
            <person name="Song I."/>
            <person name="Kim S."/>
            <person name="Choi T."/>
            <person name="Kim D."/>
            <person name="Ryu S."/>
            <person name="Kim W."/>
        </authorList>
    </citation>
    <scope>NUCLEOTIDE SEQUENCE [LARGE SCALE GENOMIC DNA]</scope>
    <source>
        <tissue evidence="2">Muscle</tissue>
    </source>
</reference>
<dbReference type="AlphaFoldDB" id="A0A5B7I7U1"/>
<feature type="region of interest" description="Disordered" evidence="1">
    <location>
        <begin position="41"/>
        <end position="85"/>
    </location>
</feature>
<accession>A0A5B7I7U1</accession>
<dbReference type="Proteomes" id="UP000324222">
    <property type="component" value="Unassembled WGS sequence"/>
</dbReference>